<dbReference type="PANTHER" id="PTHR43096">
    <property type="entry name" value="DNAJ HOMOLOG 1, MITOCHONDRIAL-RELATED"/>
    <property type="match status" value="1"/>
</dbReference>
<dbReference type="GO" id="GO:0005737">
    <property type="term" value="C:cytoplasm"/>
    <property type="evidence" value="ECO:0007669"/>
    <property type="project" value="TreeGrafter"/>
</dbReference>
<keyword evidence="3 6" id="KW-0863">Zinc-finger</keyword>
<dbReference type="PRINTS" id="PR00625">
    <property type="entry name" value="JDOMAIN"/>
</dbReference>
<keyword evidence="10" id="KW-1185">Reference proteome</keyword>
<dbReference type="HAMAP" id="MF_01152">
    <property type="entry name" value="DnaJ"/>
    <property type="match status" value="1"/>
</dbReference>
<feature type="zinc finger region" description="CR-type" evidence="6">
    <location>
        <begin position="171"/>
        <end position="248"/>
    </location>
</feature>
<dbReference type="Gene3D" id="2.60.260.20">
    <property type="entry name" value="Urease metallochaperone UreE, N-terminal domain"/>
    <property type="match status" value="2"/>
</dbReference>
<gene>
    <name evidence="9" type="primary">Contig13042.g13904</name>
    <name evidence="9" type="ORF">STYLEM_2386</name>
</gene>
<dbReference type="InterPro" id="IPR001623">
    <property type="entry name" value="DnaJ_domain"/>
</dbReference>
<dbReference type="Pfam" id="PF01556">
    <property type="entry name" value="DnaJ_C"/>
    <property type="match status" value="1"/>
</dbReference>
<dbReference type="GO" id="GO:0008270">
    <property type="term" value="F:zinc ion binding"/>
    <property type="evidence" value="ECO:0007669"/>
    <property type="project" value="UniProtKB-KW"/>
</dbReference>
<name>A0A077ZUZ8_STYLE</name>
<evidence type="ECO:0000313" key="10">
    <source>
        <dbReference type="Proteomes" id="UP000039865"/>
    </source>
</evidence>
<dbReference type="GO" id="GO:0005524">
    <property type="term" value="F:ATP binding"/>
    <property type="evidence" value="ECO:0007669"/>
    <property type="project" value="InterPro"/>
</dbReference>
<dbReference type="InterPro" id="IPR001305">
    <property type="entry name" value="HSP_DnaJ_Cys-rich_dom"/>
</dbReference>
<feature type="domain" description="CR-type" evidence="8">
    <location>
        <begin position="171"/>
        <end position="248"/>
    </location>
</feature>
<dbReference type="PROSITE" id="PS51188">
    <property type="entry name" value="ZF_CR"/>
    <property type="match status" value="1"/>
</dbReference>
<dbReference type="SUPFAM" id="SSF46565">
    <property type="entry name" value="Chaperone J-domain"/>
    <property type="match status" value="1"/>
</dbReference>
<evidence type="ECO:0000259" key="7">
    <source>
        <dbReference type="PROSITE" id="PS50076"/>
    </source>
</evidence>
<dbReference type="InterPro" id="IPR002939">
    <property type="entry name" value="DnaJ_C"/>
</dbReference>
<dbReference type="FunCoup" id="A0A077ZUZ8">
    <property type="interactions" value="350"/>
</dbReference>
<reference evidence="9 10" key="1">
    <citation type="submission" date="2014-06" db="EMBL/GenBank/DDBJ databases">
        <authorList>
            <person name="Swart Estienne"/>
        </authorList>
    </citation>
    <scope>NUCLEOTIDE SEQUENCE [LARGE SCALE GENOMIC DNA]</scope>
    <source>
        <strain evidence="9 10">130c</strain>
    </source>
</reference>
<dbReference type="CDD" id="cd06257">
    <property type="entry name" value="DnaJ"/>
    <property type="match status" value="1"/>
</dbReference>
<dbReference type="FunFam" id="2.60.260.20:FF:000005">
    <property type="entry name" value="Chaperone protein dnaJ 1, mitochondrial"/>
    <property type="match status" value="1"/>
</dbReference>
<dbReference type="PROSITE" id="PS00636">
    <property type="entry name" value="DNAJ_1"/>
    <property type="match status" value="1"/>
</dbReference>
<dbReference type="GO" id="GO:0009408">
    <property type="term" value="P:response to heat"/>
    <property type="evidence" value="ECO:0007669"/>
    <property type="project" value="InterPro"/>
</dbReference>
<dbReference type="InterPro" id="IPR036869">
    <property type="entry name" value="J_dom_sf"/>
</dbReference>
<protein>
    <submittedName>
        <fullName evidence="9">Chaperone protein dnaj</fullName>
    </submittedName>
</protein>
<dbReference type="PROSITE" id="PS50076">
    <property type="entry name" value="DNAJ_2"/>
    <property type="match status" value="1"/>
</dbReference>
<dbReference type="InterPro" id="IPR018253">
    <property type="entry name" value="DnaJ_domain_CS"/>
</dbReference>
<sequence>MSLMQKTSTVIISSLHLIIIAGVLGVSRNSSKDDIKKQYFKLAKQFHPDINKTPEAKEKFAQINEAYETLGDEERRRVYDSTGMDSNDQRQAGDDFSGGFGFNPFSSAFWGSKKSENAASPEQNFQDMFNEFENFFSMKNKNTSSQTSSGSLKGKDVYANIEIEFLDAINGCQKQIQYQRTNKCSSCDGTKIKQGTTKQNCMACQGQGYQTIKKGNVVIQQACTACFGQGSTFQNCLSCNGTGSQYNQVKESITIPKGVDSGMNLRLSKKGNFSLRGDPGDLLIKINVKPHPYFSRQGFDIHITKKLNLSQALLGGKFQVKTLYGTADITIPVGIQNDQQITIPNMGVNKLPPNQNQKGNQVVNIKVILPKILNEAQKAALIEFGKYEEKFPDE</sequence>
<dbReference type="InParanoid" id="A0A077ZUZ8"/>
<dbReference type="PANTHER" id="PTHR43096:SF52">
    <property type="entry name" value="DNAJ HOMOLOG 1, MITOCHONDRIAL-RELATED"/>
    <property type="match status" value="1"/>
</dbReference>
<proteinExistence type="inferred from homology"/>
<dbReference type="EMBL" id="CCKQ01002318">
    <property type="protein sequence ID" value="CDW73409.1"/>
    <property type="molecule type" value="Genomic_DNA"/>
</dbReference>
<dbReference type="Proteomes" id="UP000039865">
    <property type="component" value="Unassembled WGS sequence"/>
</dbReference>
<dbReference type="SUPFAM" id="SSF49493">
    <property type="entry name" value="HSP40/DnaJ peptide-binding domain"/>
    <property type="match status" value="2"/>
</dbReference>
<dbReference type="InterPro" id="IPR008971">
    <property type="entry name" value="HSP40/DnaJ_pept-bd"/>
</dbReference>
<keyword evidence="5" id="KW-0143">Chaperone</keyword>
<evidence type="ECO:0000256" key="6">
    <source>
        <dbReference type="PROSITE-ProRule" id="PRU00546"/>
    </source>
</evidence>
<feature type="domain" description="J" evidence="7">
    <location>
        <begin position="19"/>
        <end position="83"/>
    </location>
</feature>
<evidence type="ECO:0000256" key="1">
    <source>
        <dbReference type="ARBA" id="ARBA00022723"/>
    </source>
</evidence>
<dbReference type="GO" id="GO:0051082">
    <property type="term" value="F:unfolded protein binding"/>
    <property type="evidence" value="ECO:0007669"/>
    <property type="project" value="InterPro"/>
</dbReference>
<keyword evidence="2" id="KW-0677">Repeat</keyword>
<evidence type="ECO:0000256" key="4">
    <source>
        <dbReference type="ARBA" id="ARBA00022833"/>
    </source>
</evidence>
<evidence type="ECO:0000256" key="2">
    <source>
        <dbReference type="ARBA" id="ARBA00022737"/>
    </source>
</evidence>
<keyword evidence="1 6" id="KW-0479">Metal-binding</keyword>
<evidence type="ECO:0000259" key="8">
    <source>
        <dbReference type="PROSITE" id="PS51188"/>
    </source>
</evidence>
<keyword evidence="4 6" id="KW-0862">Zinc</keyword>
<evidence type="ECO:0000256" key="3">
    <source>
        <dbReference type="ARBA" id="ARBA00022771"/>
    </source>
</evidence>
<evidence type="ECO:0000313" key="9">
    <source>
        <dbReference type="EMBL" id="CDW73409.1"/>
    </source>
</evidence>
<dbReference type="Gene3D" id="2.10.230.10">
    <property type="entry name" value="Heat shock protein DnaJ, cysteine-rich domain"/>
    <property type="match status" value="1"/>
</dbReference>
<dbReference type="Gene3D" id="1.10.287.110">
    <property type="entry name" value="DnaJ domain"/>
    <property type="match status" value="1"/>
</dbReference>
<dbReference type="InterPro" id="IPR036410">
    <property type="entry name" value="HSP_DnaJ_Cys-rich_dom_sf"/>
</dbReference>
<dbReference type="SMART" id="SM00271">
    <property type="entry name" value="DnaJ"/>
    <property type="match status" value="1"/>
</dbReference>
<dbReference type="InterPro" id="IPR012724">
    <property type="entry name" value="DnaJ"/>
</dbReference>
<dbReference type="SUPFAM" id="SSF57938">
    <property type="entry name" value="DnaJ/Hsp40 cysteine-rich domain"/>
    <property type="match status" value="1"/>
</dbReference>
<evidence type="ECO:0000256" key="5">
    <source>
        <dbReference type="ARBA" id="ARBA00023186"/>
    </source>
</evidence>
<organism evidence="9 10">
    <name type="scientific">Stylonychia lemnae</name>
    <name type="common">Ciliate</name>
    <dbReference type="NCBI Taxonomy" id="5949"/>
    <lineage>
        <taxon>Eukaryota</taxon>
        <taxon>Sar</taxon>
        <taxon>Alveolata</taxon>
        <taxon>Ciliophora</taxon>
        <taxon>Intramacronucleata</taxon>
        <taxon>Spirotrichea</taxon>
        <taxon>Stichotrichia</taxon>
        <taxon>Sporadotrichida</taxon>
        <taxon>Oxytrichidae</taxon>
        <taxon>Stylonychinae</taxon>
        <taxon>Stylonychia</taxon>
    </lineage>
</organism>
<dbReference type="OMA" id="QDLQYRM"/>
<dbReference type="GO" id="GO:0031072">
    <property type="term" value="F:heat shock protein binding"/>
    <property type="evidence" value="ECO:0007669"/>
    <property type="project" value="InterPro"/>
</dbReference>
<dbReference type="OrthoDB" id="10256793at2759"/>
<dbReference type="Pfam" id="PF00684">
    <property type="entry name" value="DnaJ_CXXCXGXG"/>
    <property type="match status" value="1"/>
</dbReference>
<accession>A0A077ZUZ8</accession>
<dbReference type="GO" id="GO:0042026">
    <property type="term" value="P:protein refolding"/>
    <property type="evidence" value="ECO:0007669"/>
    <property type="project" value="TreeGrafter"/>
</dbReference>
<dbReference type="Pfam" id="PF00226">
    <property type="entry name" value="DnaJ"/>
    <property type="match status" value="1"/>
</dbReference>
<dbReference type="CDD" id="cd10747">
    <property type="entry name" value="DnaJ_C"/>
    <property type="match status" value="1"/>
</dbReference>
<dbReference type="AlphaFoldDB" id="A0A077ZUZ8"/>